<gene>
    <name evidence="7" type="ORF">WJX74_005633</name>
</gene>
<dbReference type="GO" id="GO:0022857">
    <property type="term" value="F:transmembrane transporter activity"/>
    <property type="evidence" value="ECO:0007669"/>
    <property type="project" value="InterPro"/>
</dbReference>
<feature type="transmembrane region" description="Helical" evidence="6">
    <location>
        <begin position="59"/>
        <end position="77"/>
    </location>
</feature>
<evidence type="ECO:0000313" key="8">
    <source>
        <dbReference type="Proteomes" id="UP001438707"/>
    </source>
</evidence>
<dbReference type="PANTHER" id="PTHR45649:SF26">
    <property type="entry name" value="OS04G0435100 PROTEIN"/>
    <property type="match status" value="1"/>
</dbReference>
<keyword evidence="4 6" id="KW-1133">Transmembrane helix</keyword>
<comment type="caution">
    <text evidence="7">The sequence shown here is derived from an EMBL/GenBank/DDBJ whole genome shotgun (WGS) entry which is preliminary data.</text>
</comment>
<feature type="transmembrane region" description="Helical" evidence="6">
    <location>
        <begin position="30"/>
        <end position="53"/>
    </location>
</feature>
<reference evidence="7 8" key="1">
    <citation type="journal article" date="2024" name="Nat. Commun.">
        <title>Phylogenomics reveals the evolutionary origins of lichenization in chlorophyte algae.</title>
        <authorList>
            <person name="Puginier C."/>
            <person name="Libourel C."/>
            <person name="Otte J."/>
            <person name="Skaloud P."/>
            <person name="Haon M."/>
            <person name="Grisel S."/>
            <person name="Petersen M."/>
            <person name="Berrin J.G."/>
            <person name="Delaux P.M."/>
            <person name="Dal Grande F."/>
            <person name="Keller J."/>
        </authorList>
    </citation>
    <scope>NUCLEOTIDE SEQUENCE [LARGE SCALE GENOMIC DNA]</scope>
    <source>
        <strain evidence="7 8">SAG 2145</strain>
    </source>
</reference>
<proteinExistence type="predicted"/>
<feature type="transmembrane region" description="Helical" evidence="6">
    <location>
        <begin position="441"/>
        <end position="462"/>
    </location>
</feature>
<keyword evidence="2" id="KW-0813">Transport</keyword>
<accession>A0AAW1QWD2</accession>
<evidence type="ECO:0008006" key="9">
    <source>
        <dbReference type="Google" id="ProtNLM"/>
    </source>
</evidence>
<evidence type="ECO:0000256" key="6">
    <source>
        <dbReference type="SAM" id="Phobius"/>
    </source>
</evidence>
<feature type="transmembrane region" description="Helical" evidence="6">
    <location>
        <begin position="399"/>
        <end position="421"/>
    </location>
</feature>
<feature type="transmembrane region" description="Helical" evidence="6">
    <location>
        <begin position="372"/>
        <end position="392"/>
    </location>
</feature>
<name>A0AAW1QWD2_9CHLO</name>
<sequence length="519" mass="55749">MATQDSGQARLLQLGYIQQLPRVLSWQQNAAICFSIMSVTTAISGLFGTGLAYGGPGSLVWGWVLASFFTCFMTLSMSELSSSLPVAGGIYYWSYMLSGRYGPFAAWLTAHANFVGQVAFVASNEFTCMQMLTTWISLAHLGITGDSYALSSGQQVAMYCGLVGLHGFINTAPVQYLGWLAKLSSVWHLGGTLAWIWAMLIVTPAKQPLGTVLTTFQPNPMSGITNGVYIFLIGLLTSCWSLTGYDATAHLLEETIQADRAASQSMLAAAGVSVLLGFAYLLTLCSCIQDFAGVFDPGNETGGMAPAAQIMWDAFKRRFGSGTGSLVVLMVPLGTSFLCGLFSVTSASRMLYGAARDGSVAFLAPFARVSSLTGAPITSVLFVCILTLLPALTITVNPFIFLAISSLSTIGLAFSYAAPIFCRVFLAHSTFQPGHFRLGRWSYLCGGIAVGWSIFICIVFSLPAIYPLTPETSNYSSVGLILVLLWVTVTWIWARHWYKGPSPEICNSDIVKVKPHAWG</sequence>
<organism evidence="7 8">
    <name type="scientific">Apatococcus lobatus</name>
    <dbReference type="NCBI Taxonomy" id="904363"/>
    <lineage>
        <taxon>Eukaryota</taxon>
        <taxon>Viridiplantae</taxon>
        <taxon>Chlorophyta</taxon>
        <taxon>core chlorophytes</taxon>
        <taxon>Trebouxiophyceae</taxon>
        <taxon>Chlorellales</taxon>
        <taxon>Chlorellaceae</taxon>
        <taxon>Apatococcus</taxon>
    </lineage>
</organism>
<dbReference type="AlphaFoldDB" id="A0AAW1QWD2"/>
<keyword evidence="5 6" id="KW-0472">Membrane</keyword>
<dbReference type="Gene3D" id="1.20.1740.10">
    <property type="entry name" value="Amino acid/polyamine transporter I"/>
    <property type="match status" value="1"/>
</dbReference>
<feature type="transmembrane region" description="Helical" evidence="6">
    <location>
        <begin position="326"/>
        <end position="352"/>
    </location>
</feature>
<keyword evidence="8" id="KW-1185">Reference proteome</keyword>
<evidence type="ECO:0000256" key="4">
    <source>
        <dbReference type="ARBA" id="ARBA00022989"/>
    </source>
</evidence>
<evidence type="ECO:0000256" key="3">
    <source>
        <dbReference type="ARBA" id="ARBA00022692"/>
    </source>
</evidence>
<evidence type="ECO:0000313" key="7">
    <source>
        <dbReference type="EMBL" id="KAK9825766.1"/>
    </source>
</evidence>
<protein>
    <recommendedName>
        <fullName evidence="9">Amino acid/polyamine transporter I</fullName>
    </recommendedName>
</protein>
<dbReference type="Proteomes" id="UP001438707">
    <property type="component" value="Unassembled WGS sequence"/>
</dbReference>
<dbReference type="Pfam" id="PF13520">
    <property type="entry name" value="AA_permease_2"/>
    <property type="match status" value="1"/>
</dbReference>
<evidence type="ECO:0000256" key="1">
    <source>
        <dbReference type="ARBA" id="ARBA00004141"/>
    </source>
</evidence>
<evidence type="ECO:0000256" key="5">
    <source>
        <dbReference type="ARBA" id="ARBA00023136"/>
    </source>
</evidence>
<dbReference type="GO" id="GO:0016020">
    <property type="term" value="C:membrane"/>
    <property type="evidence" value="ECO:0007669"/>
    <property type="project" value="UniProtKB-SubCell"/>
</dbReference>
<dbReference type="InterPro" id="IPR002293">
    <property type="entry name" value="AA/rel_permease1"/>
</dbReference>
<feature type="transmembrane region" description="Helical" evidence="6">
    <location>
        <begin position="265"/>
        <end position="285"/>
    </location>
</feature>
<feature type="transmembrane region" description="Helical" evidence="6">
    <location>
        <begin position="474"/>
        <end position="494"/>
    </location>
</feature>
<dbReference type="PANTHER" id="PTHR45649">
    <property type="entry name" value="AMINO-ACID PERMEASE BAT1"/>
    <property type="match status" value="1"/>
</dbReference>
<dbReference type="EMBL" id="JALJOS010000023">
    <property type="protein sequence ID" value="KAK9825766.1"/>
    <property type="molecule type" value="Genomic_DNA"/>
</dbReference>
<feature type="transmembrane region" description="Helical" evidence="6">
    <location>
        <begin position="226"/>
        <end position="245"/>
    </location>
</feature>
<feature type="transmembrane region" description="Helical" evidence="6">
    <location>
        <begin position="185"/>
        <end position="205"/>
    </location>
</feature>
<keyword evidence="3 6" id="KW-0812">Transmembrane</keyword>
<feature type="transmembrane region" description="Helical" evidence="6">
    <location>
        <begin position="156"/>
        <end position="179"/>
    </location>
</feature>
<evidence type="ECO:0000256" key="2">
    <source>
        <dbReference type="ARBA" id="ARBA00022448"/>
    </source>
</evidence>
<comment type="subcellular location">
    <subcellularLocation>
        <location evidence="1">Membrane</location>
        <topology evidence="1">Multi-pass membrane protein</topology>
    </subcellularLocation>
</comment>
<dbReference type="PIRSF" id="PIRSF006060">
    <property type="entry name" value="AA_transporter"/>
    <property type="match status" value="1"/>
</dbReference>